<dbReference type="PANTHER" id="PTHR35008:SF8">
    <property type="entry name" value="ALCOHOL DEHYDROGENASE CYTOCHROME C SUBUNIT"/>
    <property type="match status" value="1"/>
</dbReference>
<feature type="region of interest" description="Disordered" evidence="7">
    <location>
        <begin position="210"/>
        <end position="241"/>
    </location>
</feature>
<dbReference type="GO" id="GO:0020037">
    <property type="term" value="F:heme binding"/>
    <property type="evidence" value="ECO:0007669"/>
    <property type="project" value="InterPro"/>
</dbReference>
<dbReference type="Proteomes" id="UP000055136">
    <property type="component" value="Chromosome"/>
</dbReference>
<reference evidence="9" key="1">
    <citation type="submission" date="2015-10" db="EMBL/GenBank/DDBJ databases">
        <title>Description of Candidatus Tenderia electrophaga gen. nov, sp. nov., an Uncultivated Electroautotroph from a Biocathode Enrichment.</title>
        <authorList>
            <person name="Eddie B.J."/>
            <person name="Malanoski A.P."/>
            <person name="Wang Z."/>
            <person name="Hall R.J."/>
            <person name="Oh S.D."/>
            <person name="Heiner C."/>
            <person name="Lin B."/>
            <person name="Strycharz-Glaven S.M."/>
        </authorList>
    </citation>
    <scope>NUCLEOTIDE SEQUENCE [LARGE SCALE GENOMIC DNA]</scope>
    <source>
        <strain evidence="9">NRL1</strain>
    </source>
</reference>
<evidence type="ECO:0000256" key="2">
    <source>
        <dbReference type="ARBA" id="ARBA00022617"/>
    </source>
</evidence>
<dbReference type="STRING" id="1748243.Tel_16675"/>
<evidence type="ECO:0000256" key="7">
    <source>
        <dbReference type="SAM" id="MobiDB-lite"/>
    </source>
</evidence>
<dbReference type="InterPro" id="IPR009056">
    <property type="entry name" value="Cyt_c-like_dom"/>
</dbReference>
<accession>A0A0S2THK8</accession>
<organism evidence="9 10">
    <name type="scientific">Candidatus Tenderia electrophaga</name>
    <dbReference type="NCBI Taxonomy" id="1748243"/>
    <lineage>
        <taxon>Bacteria</taxon>
        <taxon>Pseudomonadati</taxon>
        <taxon>Pseudomonadota</taxon>
        <taxon>Gammaproteobacteria</taxon>
        <taxon>Candidatus Tenderiales</taxon>
        <taxon>Candidatus Tenderiaceae</taxon>
        <taxon>Candidatus Tenderia</taxon>
    </lineage>
</organism>
<evidence type="ECO:0000256" key="4">
    <source>
        <dbReference type="ARBA" id="ARBA00022982"/>
    </source>
</evidence>
<dbReference type="AlphaFoldDB" id="A0A0S2THK8"/>
<feature type="domain" description="Cytochrome c" evidence="8">
    <location>
        <begin position="104"/>
        <end position="192"/>
    </location>
</feature>
<evidence type="ECO:0000256" key="3">
    <source>
        <dbReference type="ARBA" id="ARBA00022723"/>
    </source>
</evidence>
<evidence type="ECO:0000313" key="10">
    <source>
        <dbReference type="Proteomes" id="UP000055136"/>
    </source>
</evidence>
<evidence type="ECO:0000313" key="9">
    <source>
        <dbReference type="EMBL" id="ALP54654.1"/>
    </source>
</evidence>
<keyword evidence="1" id="KW-0813">Transport</keyword>
<dbReference type="GO" id="GO:0009055">
    <property type="term" value="F:electron transfer activity"/>
    <property type="evidence" value="ECO:0007669"/>
    <property type="project" value="InterPro"/>
</dbReference>
<dbReference type="Gene3D" id="1.10.760.10">
    <property type="entry name" value="Cytochrome c-like domain"/>
    <property type="match status" value="3"/>
</dbReference>
<dbReference type="EMBL" id="CP013099">
    <property type="protein sequence ID" value="ALP54654.1"/>
    <property type="molecule type" value="Genomic_DNA"/>
</dbReference>
<dbReference type="KEGG" id="tee:Tel_16675"/>
<dbReference type="PRINTS" id="PR00605">
    <property type="entry name" value="CYTCHROMECIC"/>
</dbReference>
<dbReference type="InterPro" id="IPR051459">
    <property type="entry name" value="Cytochrome_c-type_DH"/>
</dbReference>
<feature type="domain" description="Cytochrome c" evidence="8">
    <location>
        <begin position="258"/>
        <end position="346"/>
    </location>
</feature>
<evidence type="ECO:0000259" key="8">
    <source>
        <dbReference type="PROSITE" id="PS51007"/>
    </source>
</evidence>
<dbReference type="InterPro" id="IPR036909">
    <property type="entry name" value="Cyt_c-like_dom_sf"/>
</dbReference>
<evidence type="ECO:0000256" key="6">
    <source>
        <dbReference type="PROSITE-ProRule" id="PRU00433"/>
    </source>
</evidence>
<protein>
    <recommendedName>
        <fullName evidence="8">Cytochrome c domain-containing protein</fullName>
    </recommendedName>
</protein>
<evidence type="ECO:0000256" key="5">
    <source>
        <dbReference type="ARBA" id="ARBA00023004"/>
    </source>
</evidence>
<feature type="compositionally biased region" description="Gly residues" evidence="7">
    <location>
        <begin position="210"/>
        <end position="220"/>
    </location>
</feature>
<dbReference type="SUPFAM" id="SSF46626">
    <property type="entry name" value="Cytochrome c"/>
    <property type="match status" value="3"/>
</dbReference>
<dbReference type="Pfam" id="PF13442">
    <property type="entry name" value="Cytochrome_CBB3"/>
    <property type="match status" value="3"/>
</dbReference>
<dbReference type="PROSITE" id="PS51007">
    <property type="entry name" value="CYTC"/>
    <property type="match status" value="3"/>
</dbReference>
<proteinExistence type="predicted"/>
<keyword evidence="5 6" id="KW-0408">Iron</keyword>
<keyword evidence="4" id="KW-0249">Electron transport</keyword>
<keyword evidence="2 6" id="KW-0349">Heme</keyword>
<dbReference type="GO" id="GO:0005506">
    <property type="term" value="F:iron ion binding"/>
    <property type="evidence" value="ECO:0007669"/>
    <property type="project" value="InterPro"/>
</dbReference>
<name>A0A0S2THK8_9GAMM</name>
<keyword evidence="10" id="KW-1185">Reference proteome</keyword>
<sequence length="376" mass="40649">MSPAEAAKVYEENCRVCHGDGGDGQTRARFGLNPQPRDFTTAGAAAELNRERMISSVVQGREGTAMVAWKDRLSMAQIEGVVDYIRTNFMPLAPAEEALATTDPRLQLGRQIYEQNCRVCHGDRGNGATWTNSVLNPPPRNFTSPQARRILTRKRMLASVTFGRKQTAMMPFATRLSDDEIGAVVDYIREVFMKGPVVADAGMTDLSGQGAMGGHAGGGHPRAPSSIGAHGMAPGMAQSQEPVAEVDMSAGFAGELKGDFARGRRIYLNNCSTCHGVRGDGLGPRSSFIQPKPRNFLHVESRTTLNRPALFRAIGIGKPGTVMPAWSKVLSAQQIADVAEFVFQDFIHPNPDDIEPRVDLDMDADAAPMADKKKAP</sequence>
<gene>
    <name evidence="9" type="ORF">Tel_16675</name>
</gene>
<dbReference type="PANTHER" id="PTHR35008">
    <property type="entry name" value="BLL4482 PROTEIN-RELATED"/>
    <property type="match status" value="1"/>
</dbReference>
<dbReference type="InterPro" id="IPR008168">
    <property type="entry name" value="Cyt_C_IC"/>
</dbReference>
<feature type="domain" description="Cytochrome c" evidence="8">
    <location>
        <begin position="1"/>
        <end position="89"/>
    </location>
</feature>
<evidence type="ECO:0000256" key="1">
    <source>
        <dbReference type="ARBA" id="ARBA00022448"/>
    </source>
</evidence>
<keyword evidence="3 6" id="KW-0479">Metal-binding</keyword>